<keyword evidence="7" id="KW-0547">Nucleotide-binding</keyword>
<dbReference type="HOGENOM" id="CLU_000604_92_3_9"/>
<dbReference type="CDD" id="cd03215">
    <property type="entry name" value="ABC_Carb_Monos_II"/>
    <property type="match status" value="1"/>
</dbReference>
<dbReference type="CDD" id="cd03216">
    <property type="entry name" value="ABC_Carb_Monos_I"/>
    <property type="match status" value="1"/>
</dbReference>
<dbReference type="PATRIC" id="fig|476272.21.peg.3287"/>
<dbReference type="GO" id="GO:0005886">
    <property type="term" value="C:plasma membrane"/>
    <property type="evidence" value="ECO:0007669"/>
    <property type="project" value="UniProtKB-SubCell"/>
</dbReference>
<evidence type="ECO:0000259" key="11">
    <source>
        <dbReference type="PROSITE" id="PS50893"/>
    </source>
</evidence>
<keyword evidence="9" id="KW-1278">Translocase</keyword>
<evidence type="ECO:0000256" key="7">
    <source>
        <dbReference type="ARBA" id="ARBA00022741"/>
    </source>
</evidence>
<keyword evidence="6" id="KW-0677">Repeat</keyword>
<feature type="domain" description="ABC transporter" evidence="11">
    <location>
        <begin position="252"/>
        <end position="496"/>
    </location>
</feature>
<dbReference type="EMBL" id="ACBZ01000009">
    <property type="protein sequence ID" value="EEG50766.1"/>
    <property type="molecule type" value="Genomic_DNA"/>
</dbReference>
<feature type="domain" description="ABC transporter" evidence="11">
    <location>
        <begin position="5"/>
        <end position="241"/>
    </location>
</feature>
<evidence type="ECO:0000256" key="2">
    <source>
        <dbReference type="ARBA" id="ARBA00004533"/>
    </source>
</evidence>
<evidence type="ECO:0000256" key="9">
    <source>
        <dbReference type="ARBA" id="ARBA00022967"/>
    </source>
</evidence>
<reference evidence="12 13" key="1">
    <citation type="submission" date="2009-01" db="EMBL/GenBank/DDBJ databases">
        <authorList>
            <person name="Fulton L."/>
            <person name="Clifton S."/>
            <person name="Fulton B."/>
            <person name="Xu J."/>
            <person name="Minx P."/>
            <person name="Pepin K.H."/>
            <person name="Johnson M."/>
            <person name="Bhonagiri V."/>
            <person name="Nash W.E."/>
            <person name="Mardis E.R."/>
            <person name="Wilson R.K."/>
        </authorList>
    </citation>
    <scope>NUCLEOTIDE SEQUENCE [LARGE SCALE GENOMIC DNA]</scope>
    <source>
        <strain evidence="13">DSM 10507 / JCM 14656 / S5a33</strain>
    </source>
</reference>
<dbReference type="Gene3D" id="3.40.50.300">
    <property type="entry name" value="P-loop containing nucleotide triphosphate hydrolases"/>
    <property type="match status" value="2"/>
</dbReference>
<evidence type="ECO:0000256" key="4">
    <source>
        <dbReference type="ARBA" id="ARBA00022475"/>
    </source>
</evidence>
<dbReference type="Proteomes" id="UP000003100">
    <property type="component" value="Unassembled WGS sequence"/>
</dbReference>
<proteinExistence type="predicted"/>
<dbReference type="eggNOG" id="COG1129">
    <property type="taxonomic scope" value="Bacteria"/>
</dbReference>
<dbReference type="InterPro" id="IPR003593">
    <property type="entry name" value="AAA+_ATPase"/>
</dbReference>
<dbReference type="GO" id="GO:0005524">
    <property type="term" value="F:ATP binding"/>
    <property type="evidence" value="ECO:0007669"/>
    <property type="project" value="UniProtKB-KW"/>
</dbReference>
<dbReference type="Pfam" id="PF00005">
    <property type="entry name" value="ABC_tran"/>
    <property type="match status" value="2"/>
</dbReference>
<organism evidence="12 13">
    <name type="scientific">Blautia hydrogenotrophica (strain DSM 10507 / JCM 14656 / S5a33)</name>
    <name type="common">Ruminococcus hydrogenotrophicus</name>
    <dbReference type="NCBI Taxonomy" id="476272"/>
    <lineage>
        <taxon>Bacteria</taxon>
        <taxon>Bacillati</taxon>
        <taxon>Bacillota</taxon>
        <taxon>Clostridia</taxon>
        <taxon>Lachnospirales</taxon>
        <taxon>Lachnospiraceae</taxon>
        <taxon>Blautia</taxon>
    </lineage>
</organism>
<keyword evidence="13" id="KW-1185">Reference proteome</keyword>
<dbReference type="PROSITE" id="PS00211">
    <property type="entry name" value="ABC_TRANSPORTER_1"/>
    <property type="match status" value="1"/>
</dbReference>
<dbReference type="InterPro" id="IPR027417">
    <property type="entry name" value="P-loop_NTPase"/>
</dbReference>
<keyword evidence="4" id="KW-1003">Cell membrane</keyword>
<protein>
    <recommendedName>
        <fullName evidence="11">ABC transporter domain-containing protein</fullName>
    </recommendedName>
</protein>
<evidence type="ECO:0000256" key="8">
    <source>
        <dbReference type="ARBA" id="ARBA00022840"/>
    </source>
</evidence>
<evidence type="ECO:0000256" key="6">
    <source>
        <dbReference type="ARBA" id="ARBA00022737"/>
    </source>
</evidence>
<gene>
    <name evidence="12" type="ORF">RUMHYD_00281</name>
</gene>
<reference evidence="12 13" key="2">
    <citation type="submission" date="2009-02" db="EMBL/GenBank/DDBJ databases">
        <title>Draft genome sequence of Blautia hydrogenotrophica DSM 10507 (Ruminococcus hydrogenotrophicus DSM 10507).</title>
        <authorList>
            <person name="Sudarsanam P."/>
            <person name="Ley R."/>
            <person name="Guruge J."/>
            <person name="Turnbaugh P.J."/>
            <person name="Mahowald M."/>
            <person name="Liep D."/>
            <person name="Gordon J."/>
        </authorList>
    </citation>
    <scope>NUCLEOTIDE SEQUENCE [LARGE SCALE GENOMIC DNA]</scope>
    <source>
        <strain evidence="13">DSM 10507 / JCM 14656 / S5a33</strain>
    </source>
</reference>
<dbReference type="PANTHER" id="PTHR43790:SF3">
    <property type="entry name" value="D-ALLOSE IMPORT ATP-BINDING PROTEIN ALSA-RELATED"/>
    <property type="match status" value="1"/>
</dbReference>
<dbReference type="GO" id="GO:0015749">
    <property type="term" value="P:monosaccharide transmembrane transport"/>
    <property type="evidence" value="ECO:0007669"/>
    <property type="project" value="UniProtKB-ARBA"/>
</dbReference>
<dbReference type="FunFam" id="3.40.50.300:FF:000127">
    <property type="entry name" value="Ribose import ATP-binding protein RbsA"/>
    <property type="match status" value="1"/>
</dbReference>
<dbReference type="FunFam" id="3.40.50.300:FF:000126">
    <property type="entry name" value="Galactose/methyl galactoside import ATP-binding protein MglA"/>
    <property type="match status" value="1"/>
</dbReference>
<keyword evidence="8" id="KW-0067">ATP-binding</keyword>
<accession>C0CHG7</accession>
<keyword evidence="5" id="KW-0762">Sugar transport</keyword>
<evidence type="ECO:0000256" key="1">
    <source>
        <dbReference type="ARBA" id="ARBA00004202"/>
    </source>
</evidence>
<keyword evidence="10" id="KW-0472">Membrane</keyword>
<dbReference type="InterPro" id="IPR050107">
    <property type="entry name" value="ABC_carbohydrate_import_ATPase"/>
</dbReference>
<evidence type="ECO:0000256" key="3">
    <source>
        <dbReference type="ARBA" id="ARBA00022448"/>
    </source>
</evidence>
<evidence type="ECO:0000313" key="13">
    <source>
        <dbReference type="Proteomes" id="UP000003100"/>
    </source>
</evidence>
<dbReference type="GO" id="GO:0016887">
    <property type="term" value="F:ATP hydrolysis activity"/>
    <property type="evidence" value="ECO:0007669"/>
    <property type="project" value="InterPro"/>
</dbReference>
<dbReference type="SMART" id="SM00382">
    <property type="entry name" value="AAA"/>
    <property type="match status" value="2"/>
</dbReference>
<dbReference type="RefSeq" id="WP_005945225.1">
    <property type="nucleotide sequence ID" value="NZ_CP136423.1"/>
</dbReference>
<evidence type="ECO:0000313" key="12">
    <source>
        <dbReference type="EMBL" id="EEG50766.1"/>
    </source>
</evidence>
<evidence type="ECO:0000256" key="5">
    <source>
        <dbReference type="ARBA" id="ARBA00022597"/>
    </source>
</evidence>
<dbReference type="SUPFAM" id="SSF52540">
    <property type="entry name" value="P-loop containing nucleoside triphosphate hydrolases"/>
    <property type="match status" value="2"/>
</dbReference>
<evidence type="ECO:0000256" key="10">
    <source>
        <dbReference type="ARBA" id="ARBA00023136"/>
    </source>
</evidence>
<name>C0CHG7_BLAHS</name>
<comment type="subcellular location">
    <subcellularLocation>
        <location evidence="2">Cell inner membrane</location>
    </subcellularLocation>
    <subcellularLocation>
        <location evidence="1">Cell membrane</location>
        <topology evidence="1">Peripheral membrane protein</topology>
    </subcellularLocation>
</comment>
<dbReference type="PANTHER" id="PTHR43790">
    <property type="entry name" value="CARBOHYDRATE TRANSPORT ATP-BINDING PROTEIN MG119-RELATED"/>
    <property type="match status" value="1"/>
</dbReference>
<dbReference type="InterPro" id="IPR017871">
    <property type="entry name" value="ABC_transporter-like_CS"/>
</dbReference>
<keyword evidence="3" id="KW-0813">Transport</keyword>
<dbReference type="AlphaFoldDB" id="C0CHG7"/>
<sequence>MEPILQVKHISKVFPGVKALTDVTADFYPGEVHTLVGENGAGKSTLIKIISGVYTPTEGEVILEGKKMDFHTPGQAIDAGITVIHQELSIANHLSVAENIFLGCEPKKKNGLLDRKKMERDAQEVLDFMKVDLKATALAGRLNAAQQQMIEIAKVITKNSKVVIMDEPTSSLSEKEIDALFTQVKMLKEKNVAIIYITHRLKELTEICERVTVLRDGCKVDTMMVADVTEKDIVASMVGREMGDYYNKEEHTRGREMLRVENLCQKGVFENISFTAYAGEIVGFSGLVGAGRTEVMEAIFGATKIDSGKIFVEGKEVQIHNPREAIALNIGLVTEDRRRTGLLLKKKIKENIALPSLPNHCRKGGFLDDKWETEVSEDYMKKLKIKAPNIHTILNTLSGGNQQKVILAKWLVADSKILILDEPTRGIDVNARSEFYTLMNEFVDNGGCIIMISSEMPEILGVADRVIVMREGKISGELTREEANEQSIIGLASITSDAS</sequence>
<dbReference type="PROSITE" id="PS50893">
    <property type="entry name" value="ABC_TRANSPORTER_2"/>
    <property type="match status" value="2"/>
</dbReference>
<dbReference type="GeneID" id="86821552"/>
<dbReference type="InterPro" id="IPR003439">
    <property type="entry name" value="ABC_transporter-like_ATP-bd"/>
</dbReference>